<dbReference type="RefSeq" id="WP_147013497.1">
    <property type="nucleotide sequence ID" value="NZ_VORB01000003.1"/>
</dbReference>
<dbReference type="PANTHER" id="PTHR30535">
    <property type="entry name" value="VITAMIN B12-BINDING PROTEIN"/>
    <property type="match status" value="1"/>
</dbReference>
<dbReference type="InterPro" id="IPR050902">
    <property type="entry name" value="ABC_Transporter_SBP"/>
</dbReference>
<dbReference type="AlphaFoldDB" id="A0A5C6V937"/>
<proteinExistence type="predicted"/>
<dbReference type="Pfam" id="PF01497">
    <property type="entry name" value="Peripla_BP_2"/>
    <property type="match status" value="1"/>
</dbReference>
<name>A0A5C6V937_9FLAO</name>
<reference evidence="3 4" key="1">
    <citation type="submission" date="2019-08" db="EMBL/GenBank/DDBJ databases">
        <title>Genome of Luteibaculum oceani JCM 18817.</title>
        <authorList>
            <person name="Bowman J.P."/>
        </authorList>
    </citation>
    <scope>NUCLEOTIDE SEQUENCE [LARGE SCALE GENOMIC DNA]</scope>
    <source>
        <strain evidence="3 4">JCM 18817</strain>
    </source>
</reference>
<dbReference type="Gene3D" id="3.40.50.1980">
    <property type="entry name" value="Nitrogenase molybdenum iron protein domain"/>
    <property type="match status" value="2"/>
</dbReference>
<keyword evidence="4" id="KW-1185">Reference proteome</keyword>
<evidence type="ECO:0000313" key="3">
    <source>
        <dbReference type="EMBL" id="TXC81617.1"/>
    </source>
</evidence>
<dbReference type="Proteomes" id="UP000321168">
    <property type="component" value="Unassembled WGS sequence"/>
</dbReference>
<evidence type="ECO:0000256" key="1">
    <source>
        <dbReference type="ARBA" id="ARBA00022729"/>
    </source>
</evidence>
<dbReference type="InterPro" id="IPR054828">
    <property type="entry name" value="Vit_B12_bind_prot"/>
</dbReference>
<dbReference type="EMBL" id="VORB01000003">
    <property type="protein sequence ID" value="TXC81617.1"/>
    <property type="molecule type" value="Genomic_DNA"/>
</dbReference>
<dbReference type="PANTHER" id="PTHR30535:SF35">
    <property type="entry name" value="PERIPLASMIC BINDING PROTEIN"/>
    <property type="match status" value="1"/>
</dbReference>
<keyword evidence="1" id="KW-0732">Signal</keyword>
<accession>A0A5C6V937</accession>
<evidence type="ECO:0000313" key="4">
    <source>
        <dbReference type="Proteomes" id="UP000321168"/>
    </source>
</evidence>
<comment type="caution">
    <text evidence="3">The sequence shown here is derived from an EMBL/GenBank/DDBJ whole genome shotgun (WGS) entry which is preliminary data.</text>
</comment>
<protein>
    <submittedName>
        <fullName evidence="3">ABC transporter substrate-binding protein</fullName>
    </submittedName>
</protein>
<dbReference type="PROSITE" id="PS50983">
    <property type="entry name" value="FE_B12_PBP"/>
    <property type="match status" value="1"/>
</dbReference>
<dbReference type="InterPro" id="IPR002491">
    <property type="entry name" value="ABC_transptr_periplasmic_BD"/>
</dbReference>
<dbReference type="NCBIfam" id="NF038402">
    <property type="entry name" value="TroA_like"/>
    <property type="match status" value="1"/>
</dbReference>
<feature type="domain" description="Fe/B12 periplasmic-binding" evidence="2">
    <location>
        <begin position="2"/>
        <end position="245"/>
    </location>
</feature>
<dbReference type="OrthoDB" id="9816357at2"/>
<gene>
    <name evidence="3" type="ORF">FRX97_03595</name>
</gene>
<evidence type="ECO:0000259" key="2">
    <source>
        <dbReference type="PROSITE" id="PS50983"/>
    </source>
</evidence>
<sequence>MRIVSLVPSLTEYLFDLGLDAEVIGITKFCIHPEKWFRTKERVGGTKTANLDKILKLKPDLIVANKEENTKEDILFLQEHFEVILTDINNQEDLIPELKKLAIAVNKEEAAKKVVAEITASLNEISPLAEPKKTVYLIWNDPIMAVGKQTFIHSMLELVNLRNGVHEVVSDPRYPSLTSSDLQKINPELLILSSEPYPFKEKHLLHFRKLLPTTQVVIADGEMFSWYGSRLKYFNAHWRALKSTL</sequence>
<dbReference type="SUPFAM" id="SSF53807">
    <property type="entry name" value="Helical backbone' metal receptor"/>
    <property type="match status" value="1"/>
</dbReference>
<organism evidence="3 4">
    <name type="scientific">Luteibaculum oceani</name>
    <dbReference type="NCBI Taxonomy" id="1294296"/>
    <lineage>
        <taxon>Bacteria</taxon>
        <taxon>Pseudomonadati</taxon>
        <taxon>Bacteroidota</taxon>
        <taxon>Flavobacteriia</taxon>
        <taxon>Flavobacteriales</taxon>
        <taxon>Luteibaculaceae</taxon>
        <taxon>Luteibaculum</taxon>
    </lineage>
</organism>